<dbReference type="GO" id="GO:0010133">
    <property type="term" value="P:L-proline catabolic process to L-glutamate"/>
    <property type="evidence" value="ECO:0007669"/>
    <property type="project" value="TreeGrafter"/>
</dbReference>
<dbReference type="InterPro" id="IPR015659">
    <property type="entry name" value="Proline_oxidase"/>
</dbReference>
<accession>A0A9W7KZW8</accession>
<evidence type="ECO:0000256" key="3">
    <source>
        <dbReference type="ARBA" id="ARBA00022837"/>
    </source>
</evidence>
<dbReference type="GO" id="GO:0071949">
    <property type="term" value="F:FAD binding"/>
    <property type="evidence" value="ECO:0007669"/>
    <property type="project" value="TreeGrafter"/>
</dbReference>
<comment type="caution">
    <text evidence="8">The sequence shown here is derived from an EMBL/GenBank/DDBJ whole genome shotgun (WGS) entry which is preliminary data.</text>
</comment>
<comment type="cofactor">
    <cofactor evidence="6">
        <name>FAD</name>
        <dbReference type="ChEBI" id="CHEBI:57692"/>
    </cofactor>
</comment>
<dbReference type="Proteomes" id="UP001165122">
    <property type="component" value="Unassembled WGS sequence"/>
</dbReference>
<dbReference type="AlphaFoldDB" id="A0A9W7KZW8"/>
<evidence type="ECO:0000256" key="5">
    <source>
        <dbReference type="ARBA" id="ARBA00023062"/>
    </source>
</evidence>
<comment type="function">
    <text evidence="6">Converts proline to delta-1-pyrroline-5-carboxylate.</text>
</comment>
<dbReference type="SMART" id="SM00054">
    <property type="entry name" value="EFh"/>
    <property type="match status" value="2"/>
</dbReference>
<evidence type="ECO:0000256" key="2">
    <source>
        <dbReference type="ARBA" id="ARBA00012695"/>
    </source>
</evidence>
<organism evidence="8 9">
    <name type="scientific">Triparma laevis f. longispina</name>
    <dbReference type="NCBI Taxonomy" id="1714387"/>
    <lineage>
        <taxon>Eukaryota</taxon>
        <taxon>Sar</taxon>
        <taxon>Stramenopiles</taxon>
        <taxon>Ochrophyta</taxon>
        <taxon>Bolidophyceae</taxon>
        <taxon>Parmales</taxon>
        <taxon>Triparmaceae</taxon>
        <taxon>Triparma</taxon>
    </lineage>
</organism>
<dbReference type="CDD" id="cd00051">
    <property type="entry name" value="EFh"/>
    <property type="match status" value="1"/>
</dbReference>
<evidence type="ECO:0000256" key="6">
    <source>
        <dbReference type="RuleBase" id="RU364054"/>
    </source>
</evidence>
<dbReference type="Gene3D" id="3.20.20.220">
    <property type="match status" value="1"/>
</dbReference>
<keyword evidence="5 6" id="KW-0642">Proline metabolism</keyword>
<evidence type="ECO:0000256" key="1">
    <source>
        <dbReference type="ARBA" id="ARBA00005869"/>
    </source>
</evidence>
<feature type="domain" description="EF-hand" evidence="7">
    <location>
        <begin position="216"/>
        <end position="249"/>
    </location>
</feature>
<dbReference type="PROSITE" id="PS00018">
    <property type="entry name" value="EF_HAND_1"/>
    <property type="match status" value="1"/>
</dbReference>
<keyword evidence="6" id="KW-0274">FAD</keyword>
<keyword evidence="9" id="KW-1185">Reference proteome</keyword>
<reference evidence="9" key="1">
    <citation type="journal article" date="2023" name="Commun. Biol.">
        <title>Genome analysis of Parmales, the sister group of diatoms, reveals the evolutionary specialization of diatoms from phago-mixotrophs to photoautotrophs.</title>
        <authorList>
            <person name="Ban H."/>
            <person name="Sato S."/>
            <person name="Yoshikawa S."/>
            <person name="Yamada K."/>
            <person name="Nakamura Y."/>
            <person name="Ichinomiya M."/>
            <person name="Sato N."/>
            <person name="Blanc-Mathieu R."/>
            <person name="Endo H."/>
            <person name="Kuwata A."/>
            <person name="Ogata H."/>
        </authorList>
    </citation>
    <scope>NUCLEOTIDE SEQUENCE [LARGE SCALE GENOMIC DNA]</scope>
    <source>
        <strain evidence="9">NIES 3700</strain>
    </source>
</reference>
<evidence type="ECO:0000256" key="4">
    <source>
        <dbReference type="ARBA" id="ARBA00023002"/>
    </source>
</evidence>
<dbReference type="Gene3D" id="1.10.238.10">
    <property type="entry name" value="EF-hand"/>
    <property type="match status" value="1"/>
</dbReference>
<comment type="similarity">
    <text evidence="1 6">Belongs to the proline oxidase family.</text>
</comment>
<dbReference type="EMBL" id="BRXW01000293">
    <property type="protein sequence ID" value="GMI17479.1"/>
    <property type="molecule type" value="Genomic_DNA"/>
</dbReference>
<dbReference type="GO" id="GO:0004657">
    <property type="term" value="F:proline dehydrogenase activity"/>
    <property type="evidence" value="ECO:0007669"/>
    <property type="project" value="UniProtKB-EC"/>
</dbReference>
<proteinExistence type="inferred from homology"/>
<dbReference type="InterPro" id="IPR018247">
    <property type="entry name" value="EF_Hand_1_Ca_BS"/>
</dbReference>
<dbReference type="InterPro" id="IPR002048">
    <property type="entry name" value="EF_hand_dom"/>
</dbReference>
<comment type="catalytic activity">
    <reaction evidence="6">
        <text>L-proline + a quinone = (S)-1-pyrroline-5-carboxylate + a quinol + H(+)</text>
        <dbReference type="Rhea" id="RHEA:23784"/>
        <dbReference type="ChEBI" id="CHEBI:15378"/>
        <dbReference type="ChEBI" id="CHEBI:17388"/>
        <dbReference type="ChEBI" id="CHEBI:24646"/>
        <dbReference type="ChEBI" id="CHEBI:60039"/>
        <dbReference type="ChEBI" id="CHEBI:132124"/>
        <dbReference type="EC" id="1.5.5.2"/>
    </reaction>
</comment>
<dbReference type="InterPro" id="IPR029041">
    <property type="entry name" value="FAD-linked_oxidoreductase-like"/>
</dbReference>
<dbReference type="EC" id="1.5.5.2" evidence="2 6"/>
<dbReference type="GO" id="GO:0005509">
    <property type="term" value="F:calcium ion binding"/>
    <property type="evidence" value="ECO:0007669"/>
    <property type="project" value="InterPro"/>
</dbReference>
<dbReference type="Pfam" id="PF13202">
    <property type="entry name" value="EF-hand_5"/>
    <property type="match status" value="1"/>
</dbReference>
<feature type="domain" description="EF-hand" evidence="7">
    <location>
        <begin position="179"/>
        <end position="214"/>
    </location>
</feature>
<gene>
    <name evidence="8" type="ORF">TrLO_g6020</name>
</gene>
<keyword evidence="6" id="KW-0285">Flavoprotein</keyword>
<keyword evidence="4 6" id="KW-0560">Oxidoreductase</keyword>
<dbReference type="PANTHER" id="PTHR13914">
    <property type="entry name" value="PROLINE OXIDASE"/>
    <property type="match status" value="1"/>
</dbReference>
<keyword evidence="3" id="KW-0106">Calcium</keyword>
<dbReference type="InterPro" id="IPR002872">
    <property type="entry name" value="Proline_DH_dom"/>
</dbReference>
<evidence type="ECO:0000259" key="7">
    <source>
        <dbReference type="PROSITE" id="PS50222"/>
    </source>
</evidence>
<dbReference type="GO" id="GO:0005739">
    <property type="term" value="C:mitochondrion"/>
    <property type="evidence" value="ECO:0007669"/>
    <property type="project" value="TreeGrafter"/>
</dbReference>
<dbReference type="SUPFAM" id="SSF47473">
    <property type="entry name" value="EF-hand"/>
    <property type="match status" value="1"/>
</dbReference>
<dbReference type="OrthoDB" id="5464at2759"/>
<sequence length="517" mass="58248">MQGSSFSTKVDFDDTKLAYGSKSTLELVRSYAVFQLCSVPIIVRNANNLYTFSKKVFPPPLVDGIIKRTFFAHFCGGETTSDLRPCISMLDSAGVSGILDYAAENAPDEVEEEKGCESDESEGGQPARVYDYVGEKECDHHVQVFKQCITAVKDVTPRGFAALKLTALGNPILLERLSTAIVETRKLFEQFDRNGDGVVSREEFEEAYKDIFVDAEEKLPEILRRLDPEGTGEVDYVEWSKLLQPTDLPRLVAGCREEGPLSKATPTPEELELMTAMKSRLWEIANLSKDLSVRLLIDAEQTYYQPAIDNYVLELQKEFNSKSRTENADVPIIFNTYQCYLKDSQDRVKLDLLRATRSNYHFAAKLVRGAYMLAERERAEKLGYASPINDTIEDTHNMYNDTVSMLMEDRKVNNTKNEVMIASHNRTSVESAIKKVEELGIDNKSGAIHFAQLLGMRDDLSFSLGCAGFNAYKYVPYGKVKEVMPYLIRRAQENSDITKGMGDELKGLGGELKRRFF</sequence>
<dbReference type="Pfam" id="PF01619">
    <property type="entry name" value="Pro_dh"/>
    <property type="match status" value="1"/>
</dbReference>
<name>A0A9W7KZW8_9STRA</name>
<protein>
    <recommendedName>
        <fullName evidence="2 6">Proline dehydrogenase</fullName>
        <ecNumber evidence="2 6">1.5.5.2</ecNumber>
    </recommendedName>
</protein>
<dbReference type="SUPFAM" id="SSF51730">
    <property type="entry name" value="FAD-linked oxidoreductase"/>
    <property type="match status" value="1"/>
</dbReference>
<evidence type="ECO:0000313" key="9">
    <source>
        <dbReference type="Proteomes" id="UP001165122"/>
    </source>
</evidence>
<dbReference type="PANTHER" id="PTHR13914:SF0">
    <property type="entry name" value="PROLINE DEHYDROGENASE 1, MITOCHONDRIAL"/>
    <property type="match status" value="1"/>
</dbReference>
<dbReference type="PROSITE" id="PS50222">
    <property type="entry name" value="EF_HAND_2"/>
    <property type="match status" value="2"/>
</dbReference>
<evidence type="ECO:0000313" key="8">
    <source>
        <dbReference type="EMBL" id="GMI17479.1"/>
    </source>
</evidence>
<dbReference type="InterPro" id="IPR011992">
    <property type="entry name" value="EF-hand-dom_pair"/>
</dbReference>